<dbReference type="GO" id="GO:0046872">
    <property type="term" value="F:metal ion binding"/>
    <property type="evidence" value="ECO:0007669"/>
    <property type="project" value="UniProtKB-KW"/>
</dbReference>
<name>A0AAD9PYA2_ACRCE</name>
<dbReference type="PROSITE" id="PS50164">
    <property type="entry name" value="GIY_YIG"/>
    <property type="match status" value="1"/>
</dbReference>
<reference evidence="10" key="1">
    <citation type="journal article" date="2023" name="G3 (Bethesda)">
        <title>Whole genome assembly and annotation of the endangered Caribbean coral Acropora cervicornis.</title>
        <authorList>
            <person name="Selwyn J.D."/>
            <person name="Vollmer S.V."/>
        </authorList>
    </citation>
    <scope>NUCLEOTIDE SEQUENCE</scope>
    <source>
        <strain evidence="10">K2</strain>
    </source>
</reference>
<gene>
    <name evidence="10" type="ORF">P5673_027904</name>
</gene>
<feature type="region of interest" description="Disordered" evidence="7">
    <location>
        <begin position="331"/>
        <end position="350"/>
    </location>
</feature>
<dbReference type="InterPro" id="IPR029058">
    <property type="entry name" value="AB_hydrolase_fold"/>
</dbReference>
<organism evidence="10 11">
    <name type="scientific">Acropora cervicornis</name>
    <name type="common">Staghorn coral</name>
    <dbReference type="NCBI Taxonomy" id="6130"/>
    <lineage>
        <taxon>Eukaryota</taxon>
        <taxon>Metazoa</taxon>
        <taxon>Cnidaria</taxon>
        <taxon>Anthozoa</taxon>
        <taxon>Hexacorallia</taxon>
        <taxon>Scleractinia</taxon>
        <taxon>Astrocoeniina</taxon>
        <taxon>Acroporidae</taxon>
        <taxon>Acropora</taxon>
    </lineage>
</organism>
<dbReference type="InterPro" id="IPR002331">
    <property type="entry name" value="Lipase_panc"/>
</dbReference>
<dbReference type="PANTHER" id="PTHR11610:SF178">
    <property type="entry name" value="LIPASE MEMBER H-A-LIKE PROTEIN"/>
    <property type="match status" value="1"/>
</dbReference>
<proteinExistence type="inferred from homology"/>
<feature type="binding site" evidence="5">
    <location>
        <position position="226"/>
    </location>
    <ligand>
        <name>Ca(2+)</name>
        <dbReference type="ChEBI" id="CHEBI:29108"/>
    </ligand>
</feature>
<dbReference type="EMBL" id="JARQWQ010000099">
    <property type="protein sequence ID" value="KAK2551307.1"/>
    <property type="molecule type" value="Genomic_DNA"/>
</dbReference>
<accession>A0AAD9PYA2</accession>
<feature type="signal peptide" evidence="8">
    <location>
        <begin position="1"/>
        <end position="20"/>
    </location>
</feature>
<dbReference type="CDD" id="cd00707">
    <property type="entry name" value="Pancreat_lipase_like"/>
    <property type="match status" value="1"/>
</dbReference>
<dbReference type="Pfam" id="PF01541">
    <property type="entry name" value="GIY-YIG"/>
    <property type="match status" value="1"/>
</dbReference>
<dbReference type="AlphaFoldDB" id="A0AAD9PYA2"/>
<dbReference type="InterPro" id="IPR013818">
    <property type="entry name" value="Lipase"/>
</dbReference>
<dbReference type="PRINTS" id="PR00823">
    <property type="entry name" value="PANCLIPASE"/>
</dbReference>
<dbReference type="PRINTS" id="PR00821">
    <property type="entry name" value="TAGLIPASE"/>
</dbReference>
<evidence type="ECO:0000256" key="1">
    <source>
        <dbReference type="ARBA" id="ARBA00004613"/>
    </source>
</evidence>
<evidence type="ECO:0000313" key="10">
    <source>
        <dbReference type="EMBL" id="KAK2551307.1"/>
    </source>
</evidence>
<evidence type="ECO:0000256" key="6">
    <source>
        <dbReference type="RuleBase" id="RU004262"/>
    </source>
</evidence>
<evidence type="ECO:0000256" key="2">
    <source>
        <dbReference type="ARBA" id="ARBA00010701"/>
    </source>
</evidence>
<feature type="chain" id="PRO_5042034709" evidence="8">
    <location>
        <begin position="21"/>
        <end position="477"/>
    </location>
</feature>
<keyword evidence="11" id="KW-1185">Reference proteome</keyword>
<dbReference type="SUPFAM" id="SSF53474">
    <property type="entry name" value="alpha/beta-Hydrolases"/>
    <property type="match status" value="1"/>
</dbReference>
<evidence type="ECO:0000256" key="7">
    <source>
        <dbReference type="SAM" id="MobiDB-lite"/>
    </source>
</evidence>
<evidence type="ECO:0000256" key="8">
    <source>
        <dbReference type="SAM" id="SignalP"/>
    </source>
</evidence>
<keyword evidence="3" id="KW-0964">Secreted</keyword>
<dbReference type="InterPro" id="IPR033906">
    <property type="entry name" value="Lipase_N"/>
</dbReference>
<keyword evidence="5" id="KW-0106">Calcium</keyword>
<keyword evidence="5" id="KW-0479">Metal-binding</keyword>
<dbReference type="GO" id="GO:0004806">
    <property type="term" value="F:triacylglycerol lipase activity"/>
    <property type="evidence" value="ECO:0007669"/>
    <property type="project" value="InterPro"/>
</dbReference>
<dbReference type="PANTHER" id="PTHR11610">
    <property type="entry name" value="LIPASE"/>
    <property type="match status" value="1"/>
</dbReference>
<reference evidence="10" key="2">
    <citation type="journal article" date="2023" name="Science">
        <title>Genomic signatures of disease resistance in endangered staghorn corals.</title>
        <authorList>
            <person name="Vollmer S.V."/>
            <person name="Selwyn J.D."/>
            <person name="Despard B.A."/>
            <person name="Roesel C.L."/>
        </authorList>
    </citation>
    <scope>NUCLEOTIDE SEQUENCE</scope>
    <source>
        <strain evidence="10">K2</strain>
    </source>
</reference>
<protein>
    <submittedName>
        <fullName evidence="10">Pancreatic lipase-related protein 2</fullName>
    </submittedName>
</protein>
<sequence length="477" mass="53678">MEKMLLMLVIFISFFAMGDFLSIGLPQVCYGRYGCFDHYPPFANLLVNLPQSPEIVGAKFYLFTRENKDASSAQELDDSDLNKLTASNFNISRRTIIVCHGWTENMDGYLKWMVRLKDALLVKGDFNVILTDWSVGANQLYDQSTGNTRLVGAIAGELIQFLIYHNGNKNDLADNFYFIGFSLGAQIAGYTGTYLQAKYDKKLGRITGLDPASPFFTATDNAVKLDQGDAKYVDVIHTNMPLVGTPDRSGHTDFYPDGGSLHPGCGNDPKGKKIHKAIQPVFLSQKINQHLKLHEAKPPLVNQQSLVYQFKCDQCDEDYVGFTRRHLRQRVDEHRHTSSSIGKHFHGKHSSTPKDLTTNFTILKKCNSKVDCLICEMFFINELRPTLNVQRDSICACNHLRATEYYIKTVSEDCTNPWEGHPCGSYVSYSLGFCNSCGNGGCPLMGYRAEETKFEGEFYLNTDTWDTLCPEQTTLHG</sequence>
<evidence type="ECO:0000259" key="9">
    <source>
        <dbReference type="PROSITE" id="PS50164"/>
    </source>
</evidence>
<dbReference type="InterPro" id="IPR016272">
    <property type="entry name" value="Lipase_LIPH"/>
</dbReference>
<evidence type="ECO:0000256" key="5">
    <source>
        <dbReference type="PIRSR" id="PIRSR000865-2"/>
    </source>
</evidence>
<keyword evidence="4" id="KW-1015">Disulfide bond</keyword>
<dbReference type="InterPro" id="IPR035901">
    <property type="entry name" value="GIY-YIG_endonuc_sf"/>
</dbReference>
<dbReference type="Gene3D" id="3.40.50.1820">
    <property type="entry name" value="alpha/beta hydrolase"/>
    <property type="match status" value="2"/>
</dbReference>
<comment type="caution">
    <text evidence="10">The sequence shown here is derived from an EMBL/GenBank/DDBJ whole genome shotgun (WGS) entry which is preliminary data.</text>
</comment>
<dbReference type="Proteomes" id="UP001249851">
    <property type="component" value="Unassembled WGS sequence"/>
</dbReference>
<dbReference type="InterPro" id="IPR000305">
    <property type="entry name" value="GIY-YIG_endonuc"/>
</dbReference>
<evidence type="ECO:0000256" key="3">
    <source>
        <dbReference type="ARBA" id="ARBA00022525"/>
    </source>
</evidence>
<evidence type="ECO:0000256" key="4">
    <source>
        <dbReference type="ARBA" id="ARBA00023157"/>
    </source>
</evidence>
<evidence type="ECO:0000313" key="11">
    <source>
        <dbReference type="Proteomes" id="UP001249851"/>
    </source>
</evidence>
<feature type="domain" description="GIY-YIG" evidence="9">
    <location>
        <begin position="303"/>
        <end position="389"/>
    </location>
</feature>
<dbReference type="GO" id="GO:0005615">
    <property type="term" value="C:extracellular space"/>
    <property type="evidence" value="ECO:0007669"/>
    <property type="project" value="TreeGrafter"/>
</dbReference>
<feature type="binding site" evidence="5">
    <location>
        <position position="229"/>
    </location>
    <ligand>
        <name>Ca(2+)</name>
        <dbReference type="ChEBI" id="CHEBI:29108"/>
    </ligand>
</feature>
<keyword evidence="8" id="KW-0732">Signal</keyword>
<dbReference type="PIRSF" id="PIRSF000865">
    <property type="entry name" value="Lipoprotein_lipase_LIPH"/>
    <property type="match status" value="1"/>
</dbReference>
<comment type="similarity">
    <text evidence="2 6">Belongs to the AB hydrolase superfamily. Lipase family.</text>
</comment>
<dbReference type="SUPFAM" id="SSF82771">
    <property type="entry name" value="GIY-YIG endonuclease"/>
    <property type="match status" value="1"/>
</dbReference>
<comment type="subcellular location">
    <subcellularLocation>
        <location evidence="1">Secreted</location>
    </subcellularLocation>
</comment>
<dbReference type="Pfam" id="PF00151">
    <property type="entry name" value="Lipase"/>
    <property type="match status" value="2"/>
</dbReference>
<dbReference type="InterPro" id="IPR000734">
    <property type="entry name" value="TAG_lipase"/>
</dbReference>
<dbReference type="GO" id="GO:0016042">
    <property type="term" value="P:lipid catabolic process"/>
    <property type="evidence" value="ECO:0007669"/>
    <property type="project" value="TreeGrafter"/>
</dbReference>